<protein>
    <recommendedName>
        <fullName evidence="5">Lipoprotein</fullName>
    </recommendedName>
</protein>
<feature type="region of interest" description="Disordered" evidence="1">
    <location>
        <begin position="57"/>
        <end position="79"/>
    </location>
</feature>
<gene>
    <name evidence="3" type="ORF">ACFSKL_00810</name>
</gene>
<dbReference type="RefSeq" id="WP_376882465.1">
    <property type="nucleotide sequence ID" value="NZ_JBHUHR010000001.1"/>
</dbReference>
<dbReference type="EMBL" id="JBHUHR010000001">
    <property type="protein sequence ID" value="MFD2033306.1"/>
    <property type="molecule type" value="Genomic_DNA"/>
</dbReference>
<proteinExistence type="predicted"/>
<evidence type="ECO:0000313" key="4">
    <source>
        <dbReference type="Proteomes" id="UP001597361"/>
    </source>
</evidence>
<comment type="caution">
    <text evidence="3">The sequence shown here is derived from an EMBL/GenBank/DDBJ whole genome shotgun (WGS) entry which is preliminary data.</text>
</comment>
<evidence type="ECO:0000256" key="2">
    <source>
        <dbReference type="SAM" id="SignalP"/>
    </source>
</evidence>
<dbReference type="PROSITE" id="PS51257">
    <property type="entry name" value="PROKAR_LIPOPROTEIN"/>
    <property type="match status" value="1"/>
</dbReference>
<keyword evidence="2" id="KW-0732">Signal</keyword>
<feature type="signal peptide" evidence="2">
    <location>
        <begin position="1"/>
        <end position="19"/>
    </location>
</feature>
<keyword evidence="4" id="KW-1185">Reference proteome</keyword>
<organism evidence="3 4">
    <name type="scientific">Belliella marina</name>
    <dbReference type="NCBI Taxonomy" id="1644146"/>
    <lineage>
        <taxon>Bacteria</taxon>
        <taxon>Pseudomonadati</taxon>
        <taxon>Bacteroidota</taxon>
        <taxon>Cytophagia</taxon>
        <taxon>Cytophagales</taxon>
        <taxon>Cyclobacteriaceae</taxon>
        <taxon>Belliella</taxon>
    </lineage>
</organism>
<sequence length="79" mass="8831">MKRFNILLLALFAFSLISACKPVPNYEGYLFAYFEGQGAPGEQEQLRFAISEGAVQKNPSLKNGEGLQKLPNHNYSDHL</sequence>
<reference evidence="4" key="1">
    <citation type="journal article" date="2019" name="Int. J. Syst. Evol. Microbiol.">
        <title>The Global Catalogue of Microorganisms (GCM) 10K type strain sequencing project: providing services to taxonomists for standard genome sequencing and annotation.</title>
        <authorList>
            <consortium name="The Broad Institute Genomics Platform"/>
            <consortium name="The Broad Institute Genome Sequencing Center for Infectious Disease"/>
            <person name="Wu L."/>
            <person name="Ma J."/>
        </authorList>
    </citation>
    <scope>NUCLEOTIDE SEQUENCE [LARGE SCALE GENOMIC DNA]</scope>
    <source>
        <strain evidence="4">CGMCC 1.15180</strain>
    </source>
</reference>
<feature type="chain" id="PRO_5045733258" description="Lipoprotein" evidence="2">
    <location>
        <begin position="20"/>
        <end position="79"/>
    </location>
</feature>
<evidence type="ECO:0000256" key="1">
    <source>
        <dbReference type="SAM" id="MobiDB-lite"/>
    </source>
</evidence>
<accession>A0ABW4VGY1</accession>
<name>A0ABW4VGY1_9BACT</name>
<dbReference type="Proteomes" id="UP001597361">
    <property type="component" value="Unassembled WGS sequence"/>
</dbReference>
<evidence type="ECO:0000313" key="3">
    <source>
        <dbReference type="EMBL" id="MFD2033306.1"/>
    </source>
</evidence>
<evidence type="ECO:0008006" key="5">
    <source>
        <dbReference type="Google" id="ProtNLM"/>
    </source>
</evidence>